<gene>
    <name evidence="1" type="ORF">IQ16_04574</name>
</gene>
<keyword evidence="2" id="KW-1185">Reference proteome</keyword>
<comment type="caution">
    <text evidence="1">The sequence shown here is derived from an EMBL/GenBank/DDBJ whole genome shotgun (WGS) entry which is preliminary data.</text>
</comment>
<proteinExistence type="predicted"/>
<dbReference type="RefSeq" id="WP_018644664.1">
    <property type="nucleotide sequence ID" value="NZ_VLLA01000011.1"/>
</dbReference>
<reference evidence="1 2" key="1">
    <citation type="journal article" date="2015" name="Stand. Genomic Sci.">
        <title>Genomic Encyclopedia of Bacterial and Archaeal Type Strains, Phase III: the genomes of soil and plant-associated and newly described type strains.</title>
        <authorList>
            <person name="Whitman W.B."/>
            <person name="Woyke T."/>
            <person name="Klenk H.P."/>
            <person name="Zhou Y."/>
            <person name="Lilburn T.G."/>
            <person name="Beck B.J."/>
            <person name="De Vos P."/>
            <person name="Vandamme P."/>
            <person name="Eisen J.A."/>
            <person name="Garrity G."/>
            <person name="Hugenholtz P."/>
            <person name="Kyrpides N.C."/>
        </authorList>
    </citation>
    <scope>NUCLEOTIDE SEQUENCE [LARGE SCALE GENOMIC DNA]</scope>
    <source>
        <strain evidence="1 2">CGMCC 1.10948</strain>
    </source>
</reference>
<name>A0A562RG62_9BRAD</name>
<dbReference type="Proteomes" id="UP000316291">
    <property type="component" value="Unassembled WGS sequence"/>
</dbReference>
<organism evidence="1 2">
    <name type="scientific">Bradyrhizobium huanghuaihaiense</name>
    <dbReference type="NCBI Taxonomy" id="990078"/>
    <lineage>
        <taxon>Bacteria</taxon>
        <taxon>Pseudomonadati</taxon>
        <taxon>Pseudomonadota</taxon>
        <taxon>Alphaproteobacteria</taxon>
        <taxon>Hyphomicrobiales</taxon>
        <taxon>Nitrobacteraceae</taxon>
        <taxon>Bradyrhizobium</taxon>
    </lineage>
</organism>
<evidence type="ECO:0000313" key="1">
    <source>
        <dbReference type="EMBL" id="TWI68049.1"/>
    </source>
</evidence>
<protein>
    <submittedName>
        <fullName evidence="1">Uncharacterized protein</fullName>
    </submittedName>
</protein>
<sequence length="53" mass="5466">MKEIAALGAGMVIAAVAAAWFMTGPVVVNAELKPLQASANMPVFKPVPSELAR</sequence>
<evidence type="ECO:0000313" key="2">
    <source>
        <dbReference type="Proteomes" id="UP000316291"/>
    </source>
</evidence>
<dbReference type="EMBL" id="VLLA01000011">
    <property type="protein sequence ID" value="TWI68049.1"/>
    <property type="molecule type" value="Genomic_DNA"/>
</dbReference>
<dbReference type="AlphaFoldDB" id="A0A562RG62"/>
<accession>A0A562RG62</accession>